<gene>
    <name evidence="2" type="ORF">KTO63_09395</name>
</gene>
<dbReference type="Proteomes" id="UP000812270">
    <property type="component" value="Unassembled WGS sequence"/>
</dbReference>
<protein>
    <submittedName>
        <fullName evidence="2">CHAT domain-containing protein</fullName>
    </submittedName>
</protein>
<name>A0A9E2W2I2_9BACT</name>
<comment type="caution">
    <text evidence="2">The sequence shown here is derived from an EMBL/GenBank/DDBJ whole genome shotgun (WGS) entry which is preliminary data.</text>
</comment>
<dbReference type="RefSeq" id="WP_217791003.1">
    <property type="nucleotide sequence ID" value="NZ_JAHSPG010000004.1"/>
</dbReference>
<reference evidence="2" key="1">
    <citation type="submission" date="2021-06" db="EMBL/GenBank/DDBJ databases">
        <authorList>
            <person name="Huq M.A."/>
        </authorList>
    </citation>
    <scope>NUCLEOTIDE SEQUENCE</scope>
    <source>
        <strain evidence="2">MAH-26</strain>
    </source>
</reference>
<evidence type="ECO:0000259" key="1">
    <source>
        <dbReference type="Pfam" id="PF12770"/>
    </source>
</evidence>
<organism evidence="2 3">
    <name type="scientific">Pinibacter aurantiacus</name>
    <dbReference type="NCBI Taxonomy" id="2851599"/>
    <lineage>
        <taxon>Bacteria</taxon>
        <taxon>Pseudomonadati</taxon>
        <taxon>Bacteroidota</taxon>
        <taxon>Chitinophagia</taxon>
        <taxon>Chitinophagales</taxon>
        <taxon>Chitinophagaceae</taxon>
        <taxon>Pinibacter</taxon>
    </lineage>
</organism>
<proteinExistence type="predicted"/>
<dbReference type="Pfam" id="PF12770">
    <property type="entry name" value="CHAT"/>
    <property type="match status" value="1"/>
</dbReference>
<dbReference type="EMBL" id="JAHSPG010000004">
    <property type="protein sequence ID" value="MBV4357360.1"/>
    <property type="molecule type" value="Genomic_DNA"/>
</dbReference>
<dbReference type="AlphaFoldDB" id="A0A9E2W2I2"/>
<feature type="domain" description="CHAT" evidence="1">
    <location>
        <begin position="513"/>
        <end position="706"/>
    </location>
</feature>
<accession>A0A9E2W2I2</accession>
<evidence type="ECO:0000313" key="2">
    <source>
        <dbReference type="EMBL" id="MBV4357360.1"/>
    </source>
</evidence>
<sequence length="709" mass="80871">MIKEIFHEFYSITTNSNNPTWNIEVQADTVTLEKIEALIDLLEDELVECNGNEISMIEYAAAFSKDLVSARVADTVNKDLYLVLQFAGSTSILKHLTRNKLFAYCFDWLLNAFDDEISDKKAREYSLANFEALLFSRNETIRKAFEQYFVTWSSCLFYYSKCTGGHNKLAKDCVSDKFLIEIVRKYCLKNPSEDTVFALSSVSAWCNKHGLEQEEDQANLALIEMYENPKSEVEIKGRIAMHFSVASKVYEKLTRNQWADLALTEYRKCLGQHELFQVLISRYSNVNDVEYHFDEIINAIQDYSATRPTNNTLLYNYHHDRIFTLVEKLIFLLTRTGEIQKIVQVYGAYFGIAENDLIQGPLVYILPNSFNGAVFSFERDVKHHDNNVDLKTIMNLENSFLGTTATFNDDLTFEYSAPKRYGVPDRTFAAEYFSKVAERLAIESLKMYHQTRNLNGLFFHFGSNWPIQALISETFGVTVPVIQSFQNPLNQRPINNVLVCSGSTFMSELQTNGIKEIFESNNIQVTIWESRNNTLASFITEYSSAAYDLIWILGHGEYDAYQTEKTFLSLSEEINISVEELRKLSPSYVDRRLLILDTCDSASRGLVGPGAIGIGAVLINKHQSVIGHSWPVENISSLIMGLLLSNELSNGNTYENSHSAALGQFRSGRENVLEVLQPQITNEDILDRISNCSIDFSNPYYWASPVYFI</sequence>
<dbReference type="InterPro" id="IPR024983">
    <property type="entry name" value="CHAT_dom"/>
</dbReference>
<evidence type="ECO:0000313" key="3">
    <source>
        <dbReference type="Proteomes" id="UP000812270"/>
    </source>
</evidence>
<keyword evidence="3" id="KW-1185">Reference proteome</keyword>